<accession>A0ABS7PQ79</accession>
<protein>
    <recommendedName>
        <fullName evidence="1">DUF6894 domain-containing protein</fullName>
    </recommendedName>
</protein>
<keyword evidence="3" id="KW-1185">Reference proteome</keyword>
<feature type="domain" description="DUF6894" evidence="1">
    <location>
        <begin position="3"/>
        <end position="69"/>
    </location>
</feature>
<dbReference type="Pfam" id="PF21834">
    <property type="entry name" value="DUF6894"/>
    <property type="match status" value="1"/>
</dbReference>
<dbReference type="InterPro" id="IPR054189">
    <property type="entry name" value="DUF6894"/>
</dbReference>
<evidence type="ECO:0000313" key="2">
    <source>
        <dbReference type="EMBL" id="MBY8823480.1"/>
    </source>
</evidence>
<evidence type="ECO:0000313" key="3">
    <source>
        <dbReference type="Proteomes" id="UP000706039"/>
    </source>
</evidence>
<proteinExistence type="predicted"/>
<name>A0ABS7PQ79_9SPHN</name>
<organism evidence="2 3">
    <name type="scientific">Sphingomonas colocasiae</name>
    <dbReference type="NCBI Taxonomy" id="1848973"/>
    <lineage>
        <taxon>Bacteria</taxon>
        <taxon>Pseudomonadati</taxon>
        <taxon>Pseudomonadota</taxon>
        <taxon>Alphaproteobacteria</taxon>
        <taxon>Sphingomonadales</taxon>
        <taxon>Sphingomonadaceae</taxon>
        <taxon>Sphingomonas</taxon>
    </lineage>
</organism>
<sequence>MPRFFLHIHNGHGLVHDEEGSDAPDQAGARVLALDSIRSIVAEEAREGLIDLTGRIAIEDEDGNPLSDVCFPDAFELRMPANG</sequence>
<dbReference type="RefSeq" id="WP_222990583.1">
    <property type="nucleotide sequence ID" value="NZ_JAINVV010000006.1"/>
</dbReference>
<dbReference type="Proteomes" id="UP000706039">
    <property type="component" value="Unassembled WGS sequence"/>
</dbReference>
<dbReference type="EMBL" id="JAINVV010000006">
    <property type="protein sequence ID" value="MBY8823480.1"/>
    <property type="molecule type" value="Genomic_DNA"/>
</dbReference>
<evidence type="ECO:0000259" key="1">
    <source>
        <dbReference type="Pfam" id="PF21834"/>
    </source>
</evidence>
<comment type="caution">
    <text evidence="2">The sequence shown here is derived from an EMBL/GenBank/DDBJ whole genome shotgun (WGS) entry which is preliminary data.</text>
</comment>
<gene>
    <name evidence="2" type="ORF">K7G82_14345</name>
</gene>
<reference evidence="2 3" key="1">
    <citation type="submission" date="2021-08" db="EMBL/GenBank/DDBJ databases">
        <authorList>
            <person name="Tuo L."/>
        </authorList>
    </citation>
    <scope>NUCLEOTIDE SEQUENCE [LARGE SCALE GENOMIC DNA]</scope>
    <source>
        <strain evidence="2 3">JCM 31229</strain>
    </source>
</reference>